<evidence type="ECO:0000256" key="3">
    <source>
        <dbReference type="ARBA" id="ARBA00022729"/>
    </source>
</evidence>
<dbReference type="PANTHER" id="PTHR12338:SF8">
    <property type="entry name" value="HEME_HEMOPEXIN-BINDING PROTEIN"/>
    <property type="match status" value="1"/>
</dbReference>
<dbReference type="Pfam" id="PF05860">
    <property type="entry name" value="TPS"/>
    <property type="match status" value="1"/>
</dbReference>
<dbReference type="InterPro" id="IPR041286">
    <property type="entry name" value="MBG_2"/>
</dbReference>
<comment type="caution">
    <text evidence="5">The sequence shown here is derived from an EMBL/GenBank/DDBJ whole genome shotgun (WGS) entry which is preliminary data.</text>
</comment>
<keyword evidence="3" id="KW-0732">Signal</keyword>
<dbReference type="InterPro" id="IPR012334">
    <property type="entry name" value="Pectin_lyas_fold"/>
</dbReference>
<dbReference type="InterPro" id="IPR008638">
    <property type="entry name" value="FhaB/CdiA-like_TPS"/>
</dbReference>
<evidence type="ECO:0000313" key="6">
    <source>
        <dbReference type="Proteomes" id="UP001307839"/>
    </source>
</evidence>
<dbReference type="InterPro" id="IPR050909">
    <property type="entry name" value="Bact_Autotransporter_VF"/>
</dbReference>
<dbReference type="Proteomes" id="UP001307839">
    <property type="component" value="Unassembled WGS sequence"/>
</dbReference>
<gene>
    <name evidence="5" type="ORF">V0R53_01030</name>
</gene>
<dbReference type="Gene3D" id="3.30.160.710">
    <property type="match status" value="2"/>
</dbReference>
<dbReference type="SMART" id="SM00912">
    <property type="entry name" value="Haemagg_act"/>
    <property type="match status" value="1"/>
</dbReference>
<feature type="domain" description="Filamentous haemagglutinin FhaB/tRNA nuclease CdiA-like TPS" evidence="4">
    <location>
        <begin position="39"/>
        <end position="151"/>
    </location>
</feature>
<dbReference type="PANTHER" id="PTHR12338">
    <property type="entry name" value="AUTOTRANSPORTER"/>
    <property type="match status" value="1"/>
</dbReference>
<dbReference type="NCBIfam" id="TIGR01901">
    <property type="entry name" value="adhes_NPXG"/>
    <property type="match status" value="1"/>
</dbReference>
<reference evidence="5 6" key="1">
    <citation type="submission" date="2024-01" db="EMBL/GenBank/DDBJ databases">
        <title>Unpublished Manusciprt.</title>
        <authorList>
            <person name="Duman M."/>
            <person name="Valdes E.G."/>
            <person name="Ajmi N."/>
            <person name="Altun S."/>
            <person name="Saticioglu I.B."/>
        </authorList>
    </citation>
    <scope>NUCLEOTIDE SEQUENCE [LARGE SCALE GENOMIC DNA]</scope>
    <source>
        <strain evidence="5 6">120P</strain>
    </source>
</reference>
<dbReference type="GO" id="GO:0005576">
    <property type="term" value="C:extracellular region"/>
    <property type="evidence" value="ECO:0007669"/>
    <property type="project" value="UniProtKB-SubCell"/>
</dbReference>
<keyword evidence="2" id="KW-0964">Secreted</keyword>
<evidence type="ECO:0000313" key="5">
    <source>
        <dbReference type="EMBL" id="MEE1864968.1"/>
    </source>
</evidence>
<comment type="subcellular location">
    <subcellularLocation>
        <location evidence="1">Secreted</location>
    </subcellularLocation>
</comment>
<dbReference type="SUPFAM" id="SSF51126">
    <property type="entry name" value="Pectin lyase-like"/>
    <property type="match status" value="1"/>
</dbReference>
<keyword evidence="6" id="KW-1185">Reference proteome</keyword>
<evidence type="ECO:0000256" key="2">
    <source>
        <dbReference type="ARBA" id="ARBA00022525"/>
    </source>
</evidence>
<name>A0AB35WL97_9PSED</name>
<dbReference type="Gene3D" id="2.160.20.10">
    <property type="entry name" value="Single-stranded right-handed beta-helix, Pectin lyase-like"/>
    <property type="match status" value="1"/>
</dbReference>
<protein>
    <submittedName>
        <fullName evidence="5">MBG domain-containing protein</fullName>
    </submittedName>
</protein>
<dbReference type="EMBL" id="JAZDQP010000001">
    <property type="protein sequence ID" value="MEE1864968.1"/>
    <property type="molecule type" value="Genomic_DNA"/>
</dbReference>
<evidence type="ECO:0000259" key="4">
    <source>
        <dbReference type="SMART" id="SM00912"/>
    </source>
</evidence>
<dbReference type="InterPro" id="IPR011050">
    <property type="entry name" value="Pectin_lyase_fold/virulence"/>
</dbReference>
<accession>A0AB35WL97</accession>
<sequence>MKRHLKPGQEPPSSTLTALFVSVALAIAGVTWPVSYALAENIPQGGQVIGGKATITQQGKGMEVNTSTARTAINWQSFNVGPDHKITFNQPDGKSVTLNRVTGGDPSKIYGTVTSNGQLILVNPNGIWMGPKAHLSSSALVASAGFLTEEQAKQFAATGKLDIQLTGAVTNQGRITVHDNGMVALLGAQVTNAGVIQARKGTVQLATGPQATLDFHGDGLLNIAVSGEPGDKASVTADVSGGVHNSGQIDVANGVVAMSAQRAAKHLDSVINLGGNVVADSVSNDGGTIVLSNAARTDVTGNLSATGVNGGTIKVLGDHVNVAGTARIDASGSQGGGGKVLMGGSLQNKGTEAPAITTTVAKGAQLKADGKTDGGQIVAWSDEATHFAGSASASGKVKGGVVETSGKQLTVTSDAKVDTRGQKANGTWLLDPAIVNIDETGAVGSVAASTIVSGLAQGNVLIQATDTINVDAPIIATNLASVDNDGRISPSTLALISSGNAGQITTYAGTDKSHANGAVNIRAPILLKDGNLYISATGDIRLFDAAPAGASGEAAYGRRAIIDVGSGIAWLKTTDTASIFQQDNTALIGAKVALEGASVRMDSGLNFAGELAGKASNGIFTFSQTNASGTGPDTSKTITAPLTGETLSGIKAYALTKVGTQVVIGNNNVDRTVELSPGNGQTFDYVVFEALNLRDENGNEIPQADVLRYLDSSDYLIYGISFRDSEGSLWKFTPNPSDVNAPIVSRDGVPVNVPVGFSLSPVGGQLAVGVMTGIGYWGVDGEYIPGASNQHEIQYKPATDTSQQLIFKLPGETDAMLARIGWLADDKPWITTTDGKPVTQKNLFETAQVQFLSTQDKTDTNVAISTNKAQISATPAHASREYGEHNPAFTQGIVNSGSSVEQVRGLDQYVDAQLGRAGVTKAVPSTAATEHSNVGQYAIEGGLSGDAFAQQRYELQNNTATLTVTPAELTVTANDKHKVYGDNDPGLDYKVGETKLGHTGAELLQGNLDRQSGENVGQYTINKGGLALNNGLGGNYTLKYVDGTLQITPATLTVQAQDTSKVYGDADPALTRSVSGLKNGDTVASVLNTGTLGREAGENVRAAGYTINQGSVGLNNDQGRNYVLQFIDGKLTITPAALTVAADNNGKVYGDLDPALGYQVRGLKAQDSAGEVLNNGTLVRQTGEQVSAGGYSIEQGSVALNQGKGQNYILSYEAGNFSITPATLLVRADDKTKVYGEIDPALSYQVSGLKRGDQQTSVLNGGALQRTAGEDVKAGGYAIGQGTLANISQNYILNYEAGVFTITPASLQIDAGTHSKVYGEVDPTLSYRLSGLVNGDSAGDVLNSGAIARNSGENVGQYAVHQGDLGLNSGKGGNYILTFNNGQLAITPAVLSVTADHKAKVYGDLDPELTYSVAGLKRGDSAADVLKGALTRDAGENVKPGGYAITQGNVLLTSGNYAMVFKDGKLQVTPAPLDVRADNKSKVVGAADPQLTYQVSGLKNGDKADLAQGSLVRAPGESTGAYGIGQDQTYQAGSNYTVTFHDGTLTITGPLAPIDPLPTAVRQVVPVTAQSPGNTRCTALESPSAVSANYSVTPAVARTYAVQLICKPRAYGDSNSTIPDIRDVLSYANSHFKDGQFIVPDWSRSVIPHDLQAPQKGGK</sequence>
<organism evidence="5 6">
    <name type="scientific">Pseudomonas auratipiscis</name>
    <dbReference type="NCBI Taxonomy" id="3115853"/>
    <lineage>
        <taxon>Bacteria</taxon>
        <taxon>Pseudomonadati</taxon>
        <taxon>Pseudomonadota</taxon>
        <taxon>Gammaproteobacteria</taxon>
        <taxon>Pseudomonadales</taxon>
        <taxon>Pseudomonadaceae</taxon>
        <taxon>Pseudomonas</taxon>
    </lineage>
</organism>
<dbReference type="RefSeq" id="WP_330078583.1">
    <property type="nucleotide sequence ID" value="NZ_JAZDCU010000001.1"/>
</dbReference>
<evidence type="ECO:0000256" key="1">
    <source>
        <dbReference type="ARBA" id="ARBA00004613"/>
    </source>
</evidence>
<proteinExistence type="predicted"/>
<dbReference type="Pfam" id="PF18676">
    <property type="entry name" value="MBG_2"/>
    <property type="match status" value="7"/>
</dbReference>